<evidence type="ECO:0000313" key="3">
    <source>
        <dbReference type="Proteomes" id="UP001168972"/>
    </source>
</evidence>
<accession>A0AA39FKX3</accession>
<gene>
    <name evidence="2" type="ORF">PV327_011338</name>
</gene>
<dbReference type="Proteomes" id="UP001168972">
    <property type="component" value="Unassembled WGS sequence"/>
</dbReference>
<protein>
    <recommendedName>
        <fullName evidence="1">Tubulin epsilon and delta complex protein 1 domain-containing protein</fullName>
    </recommendedName>
</protein>
<name>A0AA39FKX3_MICHY</name>
<keyword evidence="3" id="KW-1185">Reference proteome</keyword>
<evidence type="ECO:0000259" key="1">
    <source>
        <dbReference type="Pfam" id="PF14970"/>
    </source>
</evidence>
<evidence type="ECO:0000313" key="2">
    <source>
        <dbReference type="EMBL" id="KAK0171423.1"/>
    </source>
</evidence>
<dbReference type="PANTHER" id="PTHR35076:SF1">
    <property type="entry name" value="TUBULIN EPSILON AND DELTA COMPLEX PROTEIN 1"/>
    <property type="match status" value="1"/>
</dbReference>
<dbReference type="EMBL" id="JAQQBR010000391">
    <property type="protein sequence ID" value="KAK0171423.1"/>
    <property type="molecule type" value="Genomic_DNA"/>
</dbReference>
<sequence length="375" mass="43406">MSDIKEVLMLLCKQIKLSTGIDFTPDYFRLAKYNKQNNNLIKSFWSVLNILSHCVVSSINPELNFPEYGAIKSSKIYFAYLGYDAMDFYGLTESYSSSRTLLIAFSWLIASHDCLKTIVHEKLMKSIFGYENIKSNYFTDKDEEIIDDISPKNFSLEINSLIHKCTRINNNLKEINESMKEKACLMTKIHDASLNKSGLPHLNIAELFLLKNLFIKQRNNKNTLHEGCEDGFEELHDIGVLLEAYTKWIKAEDIFFNWIETILDDTKNDKIYLSSENNNELSTIICIIRHLTKKEICKMKLTNNEFLSEKISSISKLLCPSRFLRVHNNSSTDNDDEELILQHLNEINNNVDKKVEKLNSELKLIMKSIPNCLQV</sequence>
<dbReference type="Pfam" id="PF14970">
    <property type="entry name" value="TEDC1"/>
    <property type="match status" value="1"/>
</dbReference>
<dbReference type="AlphaFoldDB" id="A0AA39FKX3"/>
<proteinExistence type="predicted"/>
<dbReference type="InterPro" id="IPR043535">
    <property type="entry name" value="TEDC1"/>
</dbReference>
<organism evidence="2 3">
    <name type="scientific">Microctonus hyperodae</name>
    <name type="common">Parasitoid wasp</name>
    <dbReference type="NCBI Taxonomy" id="165561"/>
    <lineage>
        <taxon>Eukaryota</taxon>
        <taxon>Metazoa</taxon>
        <taxon>Ecdysozoa</taxon>
        <taxon>Arthropoda</taxon>
        <taxon>Hexapoda</taxon>
        <taxon>Insecta</taxon>
        <taxon>Pterygota</taxon>
        <taxon>Neoptera</taxon>
        <taxon>Endopterygota</taxon>
        <taxon>Hymenoptera</taxon>
        <taxon>Apocrita</taxon>
        <taxon>Ichneumonoidea</taxon>
        <taxon>Braconidae</taxon>
        <taxon>Euphorinae</taxon>
        <taxon>Microctonus</taxon>
    </lineage>
</organism>
<dbReference type="InterPro" id="IPR027996">
    <property type="entry name" value="TEDC1_dom"/>
</dbReference>
<comment type="caution">
    <text evidence="2">The sequence shown here is derived from an EMBL/GenBank/DDBJ whole genome shotgun (WGS) entry which is preliminary data.</text>
</comment>
<dbReference type="PANTHER" id="PTHR35076">
    <property type="entry name" value="TUBULIN EPSILON AND DELTA COMPLEX PROTEIN 1"/>
    <property type="match status" value="1"/>
</dbReference>
<reference evidence="2" key="2">
    <citation type="submission" date="2023-03" db="EMBL/GenBank/DDBJ databases">
        <authorList>
            <person name="Inwood S.N."/>
            <person name="Skelly J.G."/>
            <person name="Guhlin J."/>
            <person name="Harrop T.W.R."/>
            <person name="Goldson S.G."/>
            <person name="Dearden P.K."/>
        </authorList>
    </citation>
    <scope>NUCLEOTIDE SEQUENCE</scope>
    <source>
        <strain evidence="2">Lincoln</strain>
        <tissue evidence="2">Whole body</tissue>
    </source>
</reference>
<reference evidence="2" key="1">
    <citation type="journal article" date="2023" name="bioRxiv">
        <title>Scaffold-level genome assemblies of two parasitoid biocontrol wasps reveal the parthenogenesis mechanism and an associated novel virus.</title>
        <authorList>
            <person name="Inwood S."/>
            <person name="Skelly J."/>
            <person name="Guhlin J."/>
            <person name="Harrop T."/>
            <person name="Goldson S."/>
            <person name="Dearden P."/>
        </authorList>
    </citation>
    <scope>NUCLEOTIDE SEQUENCE</scope>
    <source>
        <strain evidence="2">Lincoln</strain>
        <tissue evidence="2">Whole body</tissue>
    </source>
</reference>
<feature type="domain" description="Tubulin epsilon and delta complex protein 1" evidence="1">
    <location>
        <begin position="82"/>
        <end position="264"/>
    </location>
</feature>